<dbReference type="GO" id="GO:0043709">
    <property type="term" value="P:cell adhesion involved in single-species biofilm formation"/>
    <property type="evidence" value="ECO:0007669"/>
    <property type="project" value="TreeGrafter"/>
</dbReference>
<dbReference type="GO" id="GO:0052621">
    <property type="term" value="F:diguanylate cyclase activity"/>
    <property type="evidence" value="ECO:0007669"/>
    <property type="project" value="UniProtKB-EC"/>
</dbReference>
<dbReference type="FunFam" id="3.30.70.270:FF:000001">
    <property type="entry name" value="Diguanylate cyclase domain protein"/>
    <property type="match status" value="1"/>
</dbReference>
<dbReference type="SMART" id="SM00267">
    <property type="entry name" value="GGDEF"/>
    <property type="match status" value="1"/>
</dbReference>
<keyword evidence="6" id="KW-1185">Reference proteome</keyword>
<dbReference type="EC" id="2.7.7.65" evidence="1"/>
<dbReference type="NCBIfam" id="TIGR00254">
    <property type="entry name" value="GGDEF"/>
    <property type="match status" value="1"/>
</dbReference>
<dbReference type="GO" id="GO:1902201">
    <property type="term" value="P:negative regulation of bacterial-type flagellum-dependent cell motility"/>
    <property type="evidence" value="ECO:0007669"/>
    <property type="project" value="TreeGrafter"/>
</dbReference>
<keyword evidence="3" id="KW-0175">Coiled coil</keyword>
<dbReference type="Gene3D" id="3.30.70.270">
    <property type="match status" value="1"/>
</dbReference>
<dbReference type="InterPro" id="IPR000160">
    <property type="entry name" value="GGDEF_dom"/>
</dbReference>
<dbReference type="GO" id="GO:0005886">
    <property type="term" value="C:plasma membrane"/>
    <property type="evidence" value="ECO:0007669"/>
    <property type="project" value="TreeGrafter"/>
</dbReference>
<sequence length="294" mass="32363">MVMQTRGMPDQDDGAPVDETDAAMLRGQVAALGARVRDLEQQVSDLEIALSTAAEHGDAIEVEISAMNEQLHREITERTRAERRLQTLLGALRQQRDDLEILVSTITEHSDDIDAQWLRRYSEIEIVSRTDALTGIANRRRLSEVLDNEWRRGLRGGTPVSVILLDVDHFKAFNDTYGHQAGDDCLVKLCATLRHACRRPTDLAARYGGEEFALVLPATGIDGALKVVETIRHELAAQAIPHLASTHRVVTVSMGVVTEVPSAGRDPTALLADADQLLYAAKRAGRNTYRSSRG</sequence>
<dbReference type="SUPFAM" id="SSF55073">
    <property type="entry name" value="Nucleotide cyclase"/>
    <property type="match status" value="1"/>
</dbReference>
<dbReference type="InterPro" id="IPR043128">
    <property type="entry name" value="Rev_trsase/Diguanyl_cyclase"/>
</dbReference>
<feature type="domain" description="GGDEF" evidence="4">
    <location>
        <begin position="158"/>
        <end position="294"/>
    </location>
</feature>
<evidence type="ECO:0000256" key="1">
    <source>
        <dbReference type="ARBA" id="ARBA00012528"/>
    </source>
</evidence>
<organism evidence="5 6">
    <name type="scientific">Caenispirillum bisanense</name>
    <dbReference type="NCBI Taxonomy" id="414052"/>
    <lineage>
        <taxon>Bacteria</taxon>
        <taxon>Pseudomonadati</taxon>
        <taxon>Pseudomonadota</taxon>
        <taxon>Alphaproteobacteria</taxon>
        <taxon>Rhodospirillales</taxon>
        <taxon>Novispirillaceae</taxon>
        <taxon>Caenispirillum</taxon>
    </lineage>
</organism>
<dbReference type="EMBL" id="OCNJ01000006">
    <property type="protein sequence ID" value="SOD96987.1"/>
    <property type="molecule type" value="Genomic_DNA"/>
</dbReference>
<evidence type="ECO:0000259" key="4">
    <source>
        <dbReference type="PROSITE" id="PS50887"/>
    </source>
</evidence>
<dbReference type="OrthoDB" id="9812260at2"/>
<dbReference type="PROSITE" id="PS50887">
    <property type="entry name" value="GGDEF"/>
    <property type="match status" value="1"/>
</dbReference>
<feature type="coiled-coil region" evidence="3">
    <location>
        <begin position="22"/>
        <end position="98"/>
    </location>
</feature>
<evidence type="ECO:0000256" key="2">
    <source>
        <dbReference type="ARBA" id="ARBA00034247"/>
    </source>
</evidence>
<dbReference type="CDD" id="cd01949">
    <property type="entry name" value="GGDEF"/>
    <property type="match status" value="1"/>
</dbReference>
<dbReference type="PANTHER" id="PTHR45138">
    <property type="entry name" value="REGULATORY COMPONENTS OF SENSORY TRANSDUCTION SYSTEM"/>
    <property type="match status" value="1"/>
</dbReference>
<evidence type="ECO:0000313" key="6">
    <source>
        <dbReference type="Proteomes" id="UP000219621"/>
    </source>
</evidence>
<evidence type="ECO:0000313" key="5">
    <source>
        <dbReference type="EMBL" id="SOD96987.1"/>
    </source>
</evidence>
<proteinExistence type="predicted"/>
<dbReference type="InterPro" id="IPR029787">
    <property type="entry name" value="Nucleotide_cyclase"/>
</dbReference>
<name>A0A286GN82_9PROT</name>
<dbReference type="InterPro" id="IPR050469">
    <property type="entry name" value="Diguanylate_Cyclase"/>
</dbReference>
<dbReference type="Pfam" id="PF00990">
    <property type="entry name" value="GGDEF"/>
    <property type="match status" value="1"/>
</dbReference>
<protein>
    <recommendedName>
        <fullName evidence="1">diguanylate cyclase</fullName>
        <ecNumber evidence="1">2.7.7.65</ecNumber>
    </recommendedName>
</protein>
<accession>A0A286GN82</accession>
<gene>
    <name evidence="5" type="ORF">SAMN05421508_106195</name>
</gene>
<evidence type="ECO:0000256" key="3">
    <source>
        <dbReference type="SAM" id="Coils"/>
    </source>
</evidence>
<dbReference type="AlphaFoldDB" id="A0A286GN82"/>
<comment type="catalytic activity">
    <reaction evidence="2">
        <text>2 GTP = 3',3'-c-di-GMP + 2 diphosphate</text>
        <dbReference type="Rhea" id="RHEA:24898"/>
        <dbReference type="ChEBI" id="CHEBI:33019"/>
        <dbReference type="ChEBI" id="CHEBI:37565"/>
        <dbReference type="ChEBI" id="CHEBI:58805"/>
        <dbReference type="EC" id="2.7.7.65"/>
    </reaction>
</comment>
<reference evidence="6" key="1">
    <citation type="submission" date="2017-09" db="EMBL/GenBank/DDBJ databases">
        <authorList>
            <person name="Varghese N."/>
            <person name="Submissions S."/>
        </authorList>
    </citation>
    <scope>NUCLEOTIDE SEQUENCE [LARGE SCALE GENOMIC DNA]</scope>
    <source>
        <strain evidence="6">USBA 140</strain>
    </source>
</reference>
<dbReference type="Proteomes" id="UP000219621">
    <property type="component" value="Unassembled WGS sequence"/>
</dbReference>
<dbReference type="PANTHER" id="PTHR45138:SF9">
    <property type="entry name" value="DIGUANYLATE CYCLASE DGCM-RELATED"/>
    <property type="match status" value="1"/>
</dbReference>